<dbReference type="InterPro" id="IPR001119">
    <property type="entry name" value="SLH_dom"/>
</dbReference>
<dbReference type="SUPFAM" id="SSF49785">
    <property type="entry name" value="Galactose-binding domain-like"/>
    <property type="match status" value="4"/>
</dbReference>
<dbReference type="GO" id="GO:0004553">
    <property type="term" value="F:hydrolase activity, hydrolyzing O-glycosyl compounds"/>
    <property type="evidence" value="ECO:0007669"/>
    <property type="project" value="InterPro"/>
</dbReference>
<feature type="chain" id="PRO_5020562298" evidence="5">
    <location>
        <begin position="27"/>
        <end position="1338"/>
    </location>
</feature>
<feature type="region of interest" description="Disordered" evidence="4">
    <location>
        <begin position="378"/>
        <end position="432"/>
    </location>
</feature>
<evidence type="ECO:0000259" key="6">
    <source>
        <dbReference type="PROSITE" id="PS51272"/>
    </source>
</evidence>
<proteinExistence type="inferred from homology"/>
<feature type="compositionally biased region" description="Low complexity" evidence="4">
    <location>
        <begin position="415"/>
        <end position="430"/>
    </location>
</feature>
<evidence type="ECO:0000313" key="9">
    <source>
        <dbReference type="Proteomes" id="UP000289166"/>
    </source>
</evidence>
<keyword evidence="3 8" id="KW-0378">Hydrolase</keyword>
<comment type="caution">
    <text evidence="8">The sequence shown here is derived from an EMBL/GenBank/DDBJ whole genome shotgun (WGS) entry which is preliminary data.</text>
</comment>
<keyword evidence="5" id="KW-0732">Signal</keyword>
<dbReference type="Pfam" id="PF00395">
    <property type="entry name" value="SLH"/>
    <property type="match status" value="3"/>
</dbReference>
<evidence type="ECO:0000256" key="4">
    <source>
        <dbReference type="SAM" id="MobiDB-lite"/>
    </source>
</evidence>
<accession>A0A4Q0I4E5</accession>
<feature type="signal peptide" evidence="5">
    <location>
        <begin position="1"/>
        <end position="26"/>
    </location>
</feature>
<dbReference type="PANTHER" id="PTHR10963:SF55">
    <property type="entry name" value="GLYCOSIDE HYDROLASE FAMILY 16 PROTEIN"/>
    <property type="match status" value="1"/>
</dbReference>
<protein>
    <submittedName>
        <fullName evidence="8">Glycosyl hydrolase</fullName>
    </submittedName>
</protein>
<dbReference type="PANTHER" id="PTHR10963">
    <property type="entry name" value="GLYCOSYL HYDROLASE-RELATED"/>
    <property type="match status" value="1"/>
</dbReference>
<feature type="domain" description="SLH" evidence="6">
    <location>
        <begin position="149"/>
        <end position="209"/>
    </location>
</feature>
<evidence type="ECO:0000256" key="1">
    <source>
        <dbReference type="ARBA" id="ARBA00006865"/>
    </source>
</evidence>
<evidence type="ECO:0000313" key="8">
    <source>
        <dbReference type="EMBL" id="RXE58657.1"/>
    </source>
</evidence>
<dbReference type="Proteomes" id="UP000289166">
    <property type="component" value="Unassembled WGS sequence"/>
</dbReference>
<feature type="compositionally biased region" description="Polar residues" evidence="4">
    <location>
        <begin position="378"/>
        <end position="388"/>
    </location>
</feature>
<organism evidence="8 9">
    <name type="scientific">Acetivibrio mesophilus</name>
    <dbReference type="NCBI Taxonomy" id="2487273"/>
    <lineage>
        <taxon>Bacteria</taxon>
        <taxon>Bacillati</taxon>
        <taxon>Bacillota</taxon>
        <taxon>Clostridia</taxon>
        <taxon>Eubacteriales</taxon>
        <taxon>Oscillospiraceae</taxon>
        <taxon>Acetivibrio</taxon>
    </lineage>
</organism>
<comment type="similarity">
    <text evidence="1">Belongs to the glycosyl hydrolase 16 family.</text>
</comment>
<evidence type="ECO:0000259" key="7">
    <source>
        <dbReference type="PROSITE" id="PS51762"/>
    </source>
</evidence>
<dbReference type="OrthoDB" id="9809583at2"/>
<dbReference type="InterPro" id="IPR008979">
    <property type="entry name" value="Galactose-bd-like_sf"/>
</dbReference>
<keyword evidence="2" id="KW-0677">Repeat</keyword>
<evidence type="ECO:0000256" key="3">
    <source>
        <dbReference type="ARBA" id="ARBA00022801"/>
    </source>
</evidence>
<feature type="domain" description="GH16" evidence="7">
    <location>
        <begin position="417"/>
        <end position="681"/>
    </location>
</feature>
<feature type="domain" description="SLH" evidence="6">
    <location>
        <begin position="84"/>
        <end position="147"/>
    </location>
</feature>
<name>A0A4Q0I4E5_9FIRM</name>
<dbReference type="Gene3D" id="2.60.120.200">
    <property type="match status" value="1"/>
</dbReference>
<feature type="compositionally biased region" description="Polar residues" evidence="4">
    <location>
        <begin position="398"/>
        <end position="413"/>
    </location>
</feature>
<sequence>MYKRLLSSALIIMLLLSAWSPISVQASDAISDIRGHWAEDDLSKWLEKGILLGYQDGTIKPDNNIIRAEFVTLINKVFGFYELSEEQFIDVENSKWYSGEILKARAAGYIAGYGNNVFKPENYITRQEAVVIIAKVFDMQSSNNYISKFKDGDLVKEYAKDSVGAMFEKGYITGYNDGTFRPDNYITRAETIKILNQIIPSIYNNKGDYGDEEINGSALINAGGVVLKNTAINGDLYLAQGIENGDVTLEGVDVKGTVYVNGGGSNSIHLINTKLGKVIVNKKGVRIVTSGNTSVESVVVKSGAKLEERELSGDGFIDVVVDSQLSASSEIEFVGDFGQVDVLAEDALLQTKEAKMRLKISGQRVKINGEKIEKSSKNYTVNGESISIETEEPKPSVTPDTESTPQPENTPKKPSNPGSSVTPSPTSNPNEEWQLVWRDEFDGTTINMDNWSYDDPTNGRWNKEIQSYTQNNAYIKDGSLIIEARKEDITEPSGETYNYSSSKLITKGKQSWKYGKFEIRAKMPTGQGIWPAIWMMPEDEPFYGTWPKCGEIDIMELLGHIPNKLHGTLHFGEPHKESQGTYFLPEGQSFGDDYHVYAIEWEPGEIRWYIDGELYHTVNDWYSRDQYLADDYTYPAPFDQNFFLIMNISVGGSWPGYPDETTVFPQQMAVDYVRVYQKNEYPHREKPVKEEETAREPLADGNYIYNGGFDVNDPEAIGIEDVPNTSYWTFLKGPGGIATVNVDEGVMHVQIEDGGTTDYSVQLLQAPVHLEKGAKYKASFDMKAQSSREIKLKIGGDGDRGWTDYAAIAPFTVSTEMESYEFEFTMKYDTDVKARFEFNMGLDDNDIWIDNVKLIKTEDAPVIDPSTIERPPLLSGNYIYNGTFDQGENRMGFWKFTVDDTAKASYYIGSDVNERRFETRIENGGNSKDAIRLVQPGINIEMSKSYKVSFEASAEKARTIDVEVASNLNNSSIYSATIELDKESKTYEFEFTMDKDSDKNGELRFNLGGNNADVYIDNVVMKKTSSDEVKGNLLLNGVFNSLLGWNYESYSPGSAEFENTEEQFKAIIASVGSEGWNVQLYQDNVPLEEGQTYEVSFDAKSTVDRKVIVQMQEKDVWTSYFFEEVQLTDELKRFKYEFTMDKPTDSASRFSFALGSPDSVTTYEPHEIIIDNVVVRKAVTDSLILNGTFDNDKEHWLEYWGGEWEDVPEGEGNGTAIGSCKVTEGELEVDITKVGIKDYTPQIKQENLALQEGETYTVSFKARALAPRSIKVDILDSTYNWYGGSTFDLTTEDDTYTFTFAANKSITDGVLTINLGTISDKTSAATTVYLDDILLVKQ</sequence>
<dbReference type="Pfam" id="PF02018">
    <property type="entry name" value="CBM_4_9"/>
    <property type="match status" value="4"/>
</dbReference>
<dbReference type="GO" id="GO:0005975">
    <property type="term" value="P:carbohydrate metabolic process"/>
    <property type="evidence" value="ECO:0007669"/>
    <property type="project" value="InterPro"/>
</dbReference>
<dbReference type="RefSeq" id="WP_128706168.1">
    <property type="nucleotide sequence ID" value="NZ_RLII01000015.1"/>
</dbReference>
<evidence type="ECO:0000256" key="5">
    <source>
        <dbReference type="SAM" id="SignalP"/>
    </source>
</evidence>
<dbReference type="PROSITE" id="PS51762">
    <property type="entry name" value="GH16_2"/>
    <property type="match status" value="1"/>
</dbReference>
<dbReference type="EMBL" id="RLII01000015">
    <property type="protein sequence ID" value="RXE58657.1"/>
    <property type="molecule type" value="Genomic_DNA"/>
</dbReference>
<dbReference type="InterPro" id="IPR013320">
    <property type="entry name" value="ConA-like_dom_sf"/>
</dbReference>
<dbReference type="PROSITE" id="PS51272">
    <property type="entry name" value="SLH"/>
    <property type="match status" value="3"/>
</dbReference>
<reference evidence="9" key="1">
    <citation type="submission" date="2018-11" db="EMBL/GenBank/DDBJ databases">
        <title>Genome sequencing of a novel mesophilic and cellulolytic organism within the genus Hungateiclostridium.</title>
        <authorList>
            <person name="Rettenmaier R."/>
            <person name="Liebl W."/>
            <person name="Zverlov V."/>
        </authorList>
    </citation>
    <scope>NUCLEOTIDE SEQUENCE [LARGE SCALE GENOMIC DNA]</scope>
    <source>
        <strain evidence="9">N2K1</strain>
    </source>
</reference>
<dbReference type="CDD" id="cd08023">
    <property type="entry name" value="GH16_laminarinase_like"/>
    <property type="match status" value="1"/>
</dbReference>
<keyword evidence="9" id="KW-1185">Reference proteome</keyword>
<dbReference type="SUPFAM" id="SSF49899">
    <property type="entry name" value="Concanavalin A-like lectins/glucanases"/>
    <property type="match status" value="1"/>
</dbReference>
<dbReference type="Gene3D" id="2.60.120.260">
    <property type="entry name" value="Galactose-binding domain-like"/>
    <property type="match status" value="4"/>
</dbReference>
<evidence type="ECO:0000256" key="2">
    <source>
        <dbReference type="ARBA" id="ARBA00022737"/>
    </source>
</evidence>
<dbReference type="InterPro" id="IPR003305">
    <property type="entry name" value="CenC_carb-bd"/>
</dbReference>
<dbReference type="Pfam" id="PF00722">
    <property type="entry name" value="Glyco_hydro_16"/>
    <property type="match status" value="1"/>
</dbReference>
<dbReference type="InterPro" id="IPR000757">
    <property type="entry name" value="Beta-glucanase-like"/>
</dbReference>
<dbReference type="InterPro" id="IPR050546">
    <property type="entry name" value="Glycosyl_Hydrlase_16"/>
</dbReference>
<gene>
    <name evidence="8" type="ORF">EFD62_11575</name>
</gene>
<feature type="domain" description="SLH" evidence="6">
    <location>
        <begin position="25"/>
        <end position="83"/>
    </location>
</feature>